<evidence type="ECO:0000313" key="7">
    <source>
        <dbReference type="EMBL" id="KAL0394090.1"/>
    </source>
</evidence>
<keyword evidence="5" id="KW-0333">Golgi apparatus</keyword>
<keyword evidence="3" id="KW-0328">Glycosyltransferase</keyword>
<dbReference type="EMBL" id="JACGWN010000016">
    <property type="protein sequence ID" value="KAL0394090.1"/>
    <property type="molecule type" value="Genomic_DNA"/>
</dbReference>
<dbReference type="PANTHER" id="PTHR11062:SF108">
    <property type="entry name" value="EXOSTOSIN FAMILY PROTEIN"/>
    <property type="match status" value="1"/>
</dbReference>
<sequence length="156" mass="18888">MHGYLRPILLNYWENKDPDMKIFGKLRAVKGQMTYIQYMKSSKYCISAKGYEPYTPRVVEAIFYECVPVIISDNYIPPFFETLNWESFAVFILEKDIPNLKNILMSIPEQRYIKMQQRVRQIQKHFLWHSKPVKYDVFHMILHSIWWTKVFQMRPG</sequence>
<dbReference type="PANTHER" id="PTHR11062">
    <property type="entry name" value="EXOSTOSIN HEPARAN SULFATE GLYCOSYLTRANSFERASE -RELATED"/>
    <property type="match status" value="1"/>
</dbReference>
<evidence type="ECO:0000259" key="6">
    <source>
        <dbReference type="Pfam" id="PF03016"/>
    </source>
</evidence>
<keyword evidence="4" id="KW-0735">Signal-anchor</keyword>
<proteinExistence type="inferred from homology"/>
<keyword evidence="3" id="KW-0808">Transferase</keyword>
<accession>A0AAW2SNP1</accession>
<name>A0AAW2SNP1_9LAMI</name>
<feature type="domain" description="Exostosin GT47" evidence="6">
    <location>
        <begin position="3"/>
        <end position="107"/>
    </location>
</feature>
<comment type="similarity">
    <text evidence="2">Belongs to the glycosyltransferase 47 family.</text>
</comment>
<dbReference type="GO" id="GO:0016757">
    <property type="term" value="F:glycosyltransferase activity"/>
    <property type="evidence" value="ECO:0007669"/>
    <property type="project" value="UniProtKB-KW"/>
</dbReference>
<evidence type="ECO:0000256" key="1">
    <source>
        <dbReference type="ARBA" id="ARBA00004323"/>
    </source>
</evidence>
<comment type="caution">
    <text evidence="7">The sequence shown here is derived from an EMBL/GenBank/DDBJ whole genome shotgun (WGS) entry which is preliminary data.</text>
</comment>
<dbReference type="InterPro" id="IPR040911">
    <property type="entry name" value="Exostosin_GT47"/>
</dbReference>
<dbReference type="Pfam" id="PF03016">
    <property type="entry name" value="Exostosin_GT47"/>
    <property type="match status" value="1"/>
</dbReference>
<evidence type="ECO:0000256" key="3">
    <source>
        <dbReference type="ARBA" id="ARBA00022676"/>
    </source>
</evidence>
<reference evidence="7" key="1">
    <citation type="submission" date="2020-06" db="EMBL/GenBank/DDBJ databases">
        <authorList>
            <person name="Li T."/>
            <person name="Hu X."/>
            <person name="Zhang T."/>
            <person name="Song X."/>
            <person name="Zhang H."/>
            <person name="Dai N."/>
            <person name="Sheng W."/>
            <person name="Hou X."/>
            <person name="Wei L."/>
        </authorList>
    </citation>
    <scope>NUCLEOTIDE SEQUENCE</scope>
    <source>
        <strain evidence="7">KEN1</strain>
        <tissue evidence="7">Leaf</tissue>
    </source>
</reference>
<dbReference type="GO" id="GO:0000139">
    <property type="term" value="C:Golgi membrane"/>
    <property type="evidence" value="ECO:0007669"/>
    <property type="project" value="UniProtKB-SubCell"/>
</dbReference>
<comment type="subcellular location">
    <subcellularLocation>
        <location evidence="1">Golgi apparatus membrane</location>
        <topology evidence="1">Single-pass type II membrane protein</topology>
    </subcellularLocation>
</comment>
<keyword evidence="4" id="KW-0812">Transmembrane</keyword>
<gene>
    <name evidence="7" type="ORF">Slati_4375200</name>
</gene>
<evidence type="ECO:0000256" key="2">
    <source>
        <dbReference type="ARBA" id="ARBA00010271"/>
    </source>
</evidence>
<reference evidence="7" key="2">
    <citation type="journal article" date="2024" name="Plant">
        <title>Genomic evolution and insights into agronomic trait innovations of Sesamum species.</title>
        <authorList>
            <person name="Miao H."/>
            <person name="Wang L."/>
            <person name="Qu L."/>
            <person name="Liu H."/>
            <person name="Sun Y."/>
            <person name="Le M."/>
            <person name="Wang Q."/>
            <person name="Wei S."/>
            <person name="Zheng Y."/>
            <person name="Lin W."/>
            <person name="Duan Y."/>
            <person name="Cao H."/>
            <person name="Xiong S."/>
            <person name="Wang X."/>
            <person name="Wei L."/>
            <person name="Li C."/>
            <person name="Ma Q."/>
            <person name="Ju M."/>
            <person name="Zhao R."/>
            <person name="Li G."/>
            <person name="Mu C."/>
            <person name="Tian Q."/>
            <person name="Mei H."/>
            <person name="Zhang T."/>
            <person name="Gao T."/>
            <person name="Zhang H."/>
        </authorList>
    </citation>
    <scope>NUCLEOTIDE SEQUENCE</scope>
    <source>
        <strain evidence="7">KEN1</strain>
    </source>
</reference>
<dbReference type="AlphaFoldDB" id="A0AAW2SNP1"/>
<evidence type="ECO:0000256" key="5">
    <source>
        <dbReference type="ARBA" id="ARBA00023034"/>
    </source>
</evidence>
<organism evidence="7">
    <name type="scientific">Sesamum latifolium</name>
    <dbReference type="NCBI Taxonomy" id="2727402"/>
    <lineage>
        <taxon>Eukaryota</taxon>
        <taxon>Viridiplantae</taxon>
        <taxon>Streptophyta</taxon>
        <taxon>Embryophyta</taxon>
        <taxon>Tracheophyta</taxon>
        <taxon>Spermatophyta</taxon>
        <taxon>Magnoliopsida</taxon>
        <taxon>eudicotyledons</taxon>
        <taxon>Gunneridae</taxon>
        <taxon>Pentapetalae</taxon>
        <taxon>asterids</taxon>
        <taxon>lamiids</taxon>
        <taxon>Lamiales</taxon>
        <taxon>Pedaliaceae</taxon>
        <taxon>Sesamum</taxon>
    </lineage>
</organism>
<protein>
    <submittedName>
        <fullName evidence="7">Glycosyltransferase</fullName>
    </submittedName>
</protein>
<evidence type="ECO:0000256" key="4">
    <source>
        <dbReference type="ARBA" id="ARBA00022968"/>
    </source>
</evidence>
<dbReference type="InterPro" id="IPR004263">
    <property type="entry name" value="Exostosin"/>
</dbReference>